<evidence type="ECO:0000313" key="9">
    <source>
        <dbReference type="Proteomes" id="UP000461585"/>
    </source>
</evidence>
<reference evidence="8 9" key="1">
    <citation type="submission" date="2020-01" db="EMBL/GenBank/DDBJ databases">
        <title>Anaeroalcalibacter tamaniensis gen. nov., sp. nov., moderately halophilic strictly anaerobic fermenter bacterium from mud volcano of Taman peninsula.</title>
        <authorList>
            <person name="Frolova A."/>
            <person name="Merkel A.Y."/>
            <person name="Slobodkin A.I."/>
        </authorList>
    </citation>
    <scope>NUCLEOTIDE SEQUENCE [LARGE SCALE GENOMIC DNA]</scope>
    <source>
        <strain evidence="8 9">F-3ap</strain>
    </source>
</reference>
<dbReference type="InterPro" id="IPR045087">
    <property type="entry name" value="Cu-oxidase_fam"/>
</dbReference>
<dbReference type="InterPro" id="IPR008972">
    <property type="entry name" value="Cupredoxin"/>
</dbReference>
<dbReference type="InterPro" id="IPR011706">
    <property type="entry name" value="Cu-oxidase_C"/>
</dbReference>
<comment type="similarity">
    <text evidence="1">Belongs to the multicopper oxidase family.</text>
</comment>
<sequence length="462" mass="51210">MNRKLAALIMLSLALLLASATACARTPGEGNPLRIPPLLEDLDPSPEAAEYVLQAAPGITEFFTGVPADTLGYNGSYLGPVLRLRQGEQVEIRVENGLDFPTTVHWHGLVVDGDQDGGPHQVIRQGDSWTPRFQVDQPAATLWYHPHMAGNTAWQVYYGLAGLIYIEDGVSDNLELPREYGVDDIPLVVQDRNFNREGNLLYSTSMMGVPAGQVLLVNGTASPHLEVVRERLRLRILNASNSQNFRFRMSDKSPLVQVASDGGFLEAPLSRSSLFLSPGERAEVVLDFSKARGRTLSLDSGNRKVLEFRVARELESSPAVPDRLATLGPVTPPEPGEDIPRRMFELRSMGVSGTINGRFFDMDRLDEEVRLGEKEIWTVRNLGGMMQAGGHPFHVHGTQFRVLSRSGKLPPPEELGYKDTVHVDVGEEVEILIRFTHEGVYMFHCHILEHEDAGMMGQFRVE</sequence>
<organism evidence="8 9">
    <name type="scientific">Anaerotalea alkaliphila</name>
    <dbReference type="NCBI Taxonomy" id="2662126"/>
    <lineage>
        <taxon>Bacteria</taxon>
        <taxon>Bacillati</taxon>
        <taxon>Bacillota</taxon>
        <taxon>Clostridia</taxon>
        <taxon>Eubacteriales</taxon>
        <taxon>Anaerotalea</taxon>
    </lineage>
</organism>
<accession>A0A7X5KMC1</accession>
<evidence type="ECO:0000259" key="6">
    <source>
        <dbReference type="Pfam" id="PF07731"/>
    </source>
</evidence>
<evidence type="ECO:0000259" key="5">
    <source>
        <dbReference type="Pfam" id="PF00394"/>
    </source>
</evidence>
<feature type="domain" description="Plastocyanin-like" evidence="7">
    <location>
        <begin position="65"/>
        <end position="168"/>
    </location>
</feature>
<dbReference type="InterPro" id="IPR033138">
    <property type="entry name" value="Cu_oxidase_CS"/>
</dbReference>
<keyword evidence="9" id="KW-1185">Reference proteome</keyword>
<proteinExistence type="inferred from homology"/>
<gene>
    <name evidence="8" type="ORF">GXN74_08625</name>
</gene>
<dbReference type="GO" id="GO:0016491">
    <property type="term" value="F:oxidoreductase activity"/>
    <property type="evidence" value="ECO:0007669"/>
    <property type="project" value="UniProtKB-KW"/>
</dbReference>
<keyword evidence="2" id="KW-0479">Metal-binding</keyword>
<dbReference type="AlphaFoldDB" id="A0A7X5KMC1"/>
<feature type="chain" id="PRO_5031435887" evidence="4">
    <location>
        <begin position="25"/>
        <end position="462"/>
    </location>
</feature>
<dbReference type="EMBL" id="JAAEEH010000021">
    <property type="protein sequence ID" value="NDL67801.1"/>
    <property type="molecule type" value="Genomic_DNA"/>
</dbReference>
<dbReference type="Proteomes" id="UP000461585">
    <property type="component" value="Unassembled WGS sequence"/>
</dbReference>
<keyword evidence="3" id="KW-0560">Oxidoreductase</keyword>
<dbReference type="PROSITE" id="PS51257">
    <property type="entry name" value="PROKAR_LIPOPROTEIN"/>
    <property type="match status" value="1"/>
</dbReference>
<evidence type="ECO:0000256" key="4">
    <source>
        <dbReference type="SAM" id="SignalP"/>
    </source>
</evidence>
<evidence type="ECO:0000256" key="1">
    <source>
        <dbReference type="ARBA" id="ARBA00010609"/>
    </source>
</evidence>
<feature type="domain" description="Plastocyanin-like" evidence="6">
    <location>
        <begin position="352"/>
        <end position="462"/>
    </location>
</feature>
<name>A0A7X5KMC1_9FIRM</name>
<dbReference type="RefSeq" id="WP_162370529.1">
    <property type="nucleotide sequence ID" value="NZ_JAAEEH010000021.1"/>
</dbReference>
<comment type="caution">
    <text evidence="8">The sequence shown here is derived from an EMBL/GenBank/DDBJ whole genome shotgun (WGS) entry which is preliminary data.</text>
</comment>
<keyword evidence="4" id="KW-0732">Signal</keyword>
<evidence type="ECO:0000256" key="3">
    <source>
        <dbReference type="ARBA" id="ARBA00023002"/>
    </source>
</evidence>
<dbReference type="InterPro" id="IPR002355">
    <property type="entry name" value="Cu_oxidase_Cu_BS"/>
</dbReference>
<dbReference type="CDD" id="cd13890">
    <property type="entry name" value="CuRO_3_CueO_FtsP"/>
    <property type="match status" value="1"/>
</dbReference>
<protein>
    <submittedName>
        <fullName evidence="8">Multicopper oxidase domain-containing protein</fullName>
    </submittedName>
</protein>
<dbReference type="PANTHER" id="PTHR48267:SF1">
    <property type="entry name" value="BILIRUBIN OXIDASE"/>
    <property type="match status" value="1"/>
</dbReference>
<evidence type="ECO:0000256" key="2">
    <source>
        <dbReference type="ARBA" id="ARBA00022723"/>
    </source>
</evidence>
<dbReference type="PROSITE" id="PS00080">
    <property type="entry name" value="MULTICOPPER_OXIDASE2"/>
    <property type="match status" value="1"/>
</dbReference>
<dbReference type="PROSITE" id="PS00079">
    <property type="entry name" value="MULTICOPPER_OXIDASE1"/>
    <property type="match status" value="1"/>
</dbReference>
<dbReference type="InterPro" id="IPR001117">
    <property type="entry name" value="Cu-oxidase_2nd"/>
</dbReference>
<dbReference type="CDD" id="cd04232">
    <property type="entry name" value="CuRO_1_CueO_FtsP"/>
    <property type="match status" value="1"/>
</dbReference>
<dbReference type="Gene3D" id="2.60.40.420">
    <property type="entry name" value="Cupredoxins - blue copper proteins"/>
    <property type="match status" value="3"/>
</dbReference>
<dbReference type="Pfam" id="PF07731">
    <property type="entry name" value="Cu-oxidase_2"/>
    <property type="match status" value="1"/>
</dbReference>
<feature type="domain" description="Plastocyanin-like" evidence="5">
    <location>
        <begin position="194"/>
        <end position="291"/>
    </location>
</feature>
<feature type="signal peptide" evidence="4">
    <location>
        <begin position="1"/>
        <end position="24"/>
    </location>
</feature>
<dbReference type="Pfam" id="PF00394">
    <property type="entry name" value="Cu-oxidase"/>
    <property type="match status" value="1"/>
</dbReference>
<dbReference type="SUPFAM" id="SSF49503">
    <property type="entry name" value="Cupredoxins"/>
    <property type="match status" value="3"/>
</dbReference>
<dbReference type="PANTHER" id="PTHR48267">
    <property type="entry name" value="CUPREDOXIN SUPERFAMILY PROTEIN"/>
    <property type="match status" value="1"/>
</dbReference>
<evidence type="ECO:0000259" key="7">
    <source>
        <dbReference type="Pfam" id="PF07732"/>
    </source>
</evidence>
<dbReference type="GO" id="GO:0005507">
    <property type="term" value="F:copper ion binding"/>
    <property type="evidence" value="ECO:0007669"/>
    <property type="project" value="InterPro"/>
</dbReference>
<dbReference type="Pfam" id="PF07732">
    <property type="entry name" value="Cu-oxidase_3"/>
    <property type="match status" value="1"/>
</dbReference>
<dbReference type="InterPro" id="IPR011707">
    <property type="entry name" value="Cu-oxidase-like_N"/>
</dbReference>
<evidence type="ECO:0000313" key="8">
    <source>
        <dbReference type="EMBL" id="NDL67801.1"/>
    </source>
</evidence>